<protein>
    <submittedName>
        <fullName evidence="3">Uncharacterized protein</fullName>
    </submittedName>
</protein>
<dbReference type="EMBL" id="JBHRSP010000050">
    <property type="protein sequence ID" value="MFC3076259.1"/>
    <property type="molecule type" value="Genomic_DNA"/>
</dbReference>
<keyword evidence="2" id="KW-1133">Transmembrane helix</keyword>
<comment type="caution">
    <text evidence="3">The sequence shown here is derived from an EMBL/GenBank/DDBJ whole genome shotgun (WGS) entry which is preliminary data.</text>
</comment>
<reference evidence="4" key="1">
    <citation type="journal article" date="2019" name="Int. J. Syst. Evol. Microbiol.">
        <title>The Global Catalogue of Microorganisms (GCM) 10K type strain sequencing project: providing services to taxonomists for standard genome sequencing and annotation.</title>
        <authorList>
            <consortium name="The Broad Institute Genomics Platform"/>
            <consortium name="The Broad Institute Genome Sequencing Center for Infectious Disease"/>
            <person name="Wu L."/>
            <person name="Ma J."/>
        </authorList>
    </citation>
    <scope>NUCLEOTIDE SEQUENCE [LARGE SCALE GENOMIC DNA]</scope>
    <source>
        <strain evidence="4">KCTC 52677</strain>
    </source>
</reference>
<proteinExistence type="predicted"/>
<evidence type="ECO:0000313" key="3">
    <source>
        <dbReference type="EMBL" id="MFC3076259.1"/>
    </source>
</evidence>
<organism evidence="3 4">
    <name type="scientific">Shinella pollutisoli</name>
    <dbReference type="NCBI Taxonomy" id="2250594"/>
    <lineage>
        <taxon>Bacteria</taxon>
        <taxon>Pseudomonadati</taxon>
        <taxon>Pseudomonadota</taxon>
        <taxon>Alphaproteobacteria</taxon>
        <taxon>Hyphomicrobiales</taxon>
        <taxon>Rhizobiaceae</taxon>
        <taxon>Shinella</taxon>
    </lineage>
</organism>
<dbReference type="Proteomes" id="UP001595377">
    <property type="component" value="Unassembled WGS sequence"/>
</dbReference>
<keyword evidence="2" id="KW-0812">Transmembrane</keyword>
<name>A0ABV7DN63_9HYPH</name>
<accession>A0ABV7DN63</accession>
<feature type="transmembrane region" description="Helical" evidence="2">
    <location>
        <begin position="35"/>
        <end position="56"/>
    </location>
</feature>
<keyword evidence="4" id="KW-1185">Reference proteome</keyword>
<evidence type="ECO:0000256" key="2">
    <source>
        <dbReference type="SAM" id="Phobius"/>
    </source>
</evidence>
<gene>
    <name evidence="3" type="ORF">ACFOHH_24310</name>
</gene>
<evidence type="ECO:0000256" key="1">
    <source>
        <dbReference type="SAM" id="MobiDB-lite"/>
    </source>
</evidence>
<sequence length="57" mass="5907">MRNAIFGGRSTHGSLDAAGAGTLGSRRTRRAERQALVSSLAVVSAFLFVSAVVFGLI</sequence>
<keyword evidence="2" id="KW-0472">Membrane</keyword>
<evidence type="ECO:0000313" key="4">
    <source>
        <dbReference type="Proteomes" id="UP001595377"/>
    </source>
</evidence>
<feature type="region of interest" description="Disordered" evidence="1">
    <location>
        <begin position="1"/>
        <end position="26"/>
    </location>
</feature>
<dbReference type="RefSeq" id="WP_257316110.1">
    <property type="nucleotide sequence ID" value="NZ_JANFDG010000017.1"/>
</dbReference>